<comment type="similarity">
    <text evidence="1 2">Belongs to the anti-sigma-factor antagonist family.</text>
</comment>
<dbReference type="EMBL" id="NVSR01000095">
    <property type="protein sequence ID" value="PCI26325.1"/>
    <property type="molecule type" value="Genomic_DNA"/>
</dbReference>
<evidence type="ECO:0000313" key="4">
    <source>
        <dbReference type="EMBL" id="PCI26325.1"/>
    </source>
</evidence>
<proteinExistence type="inferred from homology"/>
<name>A0A2A4SZI9_9DELT</name>
<dbReference type="Proteomes" id="UP000218113">
    <property type="component" value="Unassembled WGS sequence"/>
</dbReference>
<dbReference type="Gene3D" id="3.30.750.24">
    <property type="entry name" value="STAS domain"/>
    <property type="match status" value="1"/>
</dbReference>
<reference evidence="5" key="1">
    <citation type="submission" date="2017-08" db="EMBL/GenBank/DDBJ databases">
        <title>A dynamic microbial community with high functional redundancy inhabits the cold, oxic subseafloor aquifer.</title>
        <authorList>
            <person name="Tully B.J."/>
            <person name="Wheat C.G."/>
            <person name="Glazer B.T."/>
            <person name="Huber J.A."/>
        </authorList>
    </citation>
    <scope>NUCLEOTIDE SEQUENCE [LARGE SCALE GENOMIC DNA]</scope>
</reference>
<dbReference type="PANTHER" id="PTHR33495:SF2">
    <property type="entry name" value="ANTI-SIGMA FACTOR ANTAGONIST TM_1081-RELATED"/>
    <property type="match status" value="1"/>
</dbReference>
<dbReference type="Pfam" id="PF01740">
    <property type="entry name" value="STAS"/>
    <property type="match status" value="1"/>
</dbReference>
<comment type="caution">
    <text evidence="4">The sequence shown here is derived from an EMBL/GenBank/DDBJ whole genome shotgun (WGS) entry which is preliminary data.</text>
</comment>
<feature type="domain" description="STAS" evidence="3">
    <location>
        <begin position="3"/>
        <end position="113"/>
    </location>
</feature>
<dbReference type="InterPro" id="IPR002645">
    <property type="entry name" value="STAS_dom"/>
</dbReference>
<dbReference type="AlphaFoldDB" id="A0A2A4SZI9"/>
<protein>
    <recommendedName>
        <fullName evidence="2">Anti-sigma factor antagonist</fullName>
    </recommendedName>
</protein>
<dbReference type="PROSITE" id="PS50801">
    <property type="entry name" value="STAS"/>
    <property type="match status" value="1"/>
</dbReference>
<evidence type="ECO:0000256" key="2">
    <source>
        <dbReference type="RuleBase" id="RU003749"/>
    </source>
</evidence>
<dbReference type="SUPFAM" id="SSF52091">
    <property type="entry name" value="SpoIIaa-like"/>
    <property type="match status" value="1"/>
</dbReference>
<dbReference type="GO" id="GO:0043856">
    <property type="term" value="F:anti-sigma factor antagonist activity"/>
    <property type="evidence" value="ECO:0007669"/>
    <property type="project" value="InterPro"/>
</dbReference>
<sequence>MSMKLSHRYENETCIVTIIGNLALNGADKVQEYLQLLTQQNTVKKILLNCMNVSVIDSRGIGLLARILQGLEGKQEGLALCSLNENCLNLLKALRLDKIIAIHESEEHALSDLKNISHSN</sequence>
<dbReference type="InterPro" id="IPR003658">
    <property type="entry name" value="Anti-sigma_ant"/>
</dbReference>
<dbReference type="NCBIfam" id="TIGR00377">
    <property type="entry name" value="ant_ant_sig"/>
    <property type="match status" value="1"/>
</dbReference>
<evidence type="ECO:0000256" key="1">
    <source>
        <dbReference type="ARBA" id="ARBA00009013"/>
    </source>
</evidence>
<gene>
    <name evidence="4" type="ORF">COB67_10150</name>
</gene>
<accession>A0A2A4SZI9</accession>
<dbReference type="PANTHER" id="PTHR33495">
    <property type="entry name" value="ANTI-SIGMA FACTOR ANTAGONIST TM_1081-RELATED-RELATED"/>
    <property type="match status" value="1"/>
</dbReference>
<dbReference type="InterPro" id="IPR036513">
    <property type="entry name" value="STAS_dom_sf"/>
</dbReference>
<dbReference type="CDD" id="cd07043">
    <property type="entry name" value="STAS_anti-anti-sigma_factors"/>
    <property type="match status" value="1"/>
</dbReference>
<evidence type="ECO:0000313" key="5">
    <source>
        <dbReference type="Proteomes" id="UP000218113"/>
    </source>
</evidence>
<organism evidence="4 5">
    <name type="scientific">SAR324 cluster bacterium</name>
    <dbReference type="NCBI Taxonomy" id="2024889"/>
    <lineage>
        <taxon>Bacteria</taxon>
        <taxon>Deltaproteobacteria</taxon>
        <taxon>SAR324 cluster</taxon>
    </lineage>
</organism>
<evidence type="ECO:0000259" key="3">
    <source>
        <dbReference type="PROSITE" id="PS50801"/>
    </source>
</evidence>